<dbReference type="GO" id="GO:0006351">
    <property type="term" value="P:DNA-templated transcription"/>
    <property type="evidence" value="ECO:0007669"/>
    <property type="project" value="InterPro"/>
</dbReference>
<organism evidence="14 15">
    <name type="scientific">Kingdonia uniflora</name>
    <dbReference type="NCBI Taxonomy" id="39325"/>
    <lineage>
        <taxon>Eukaryota</taxon>
        <taxon>Viridiplantae</taxon>
        <taxon>Streptophyta</taxon>
        <taxon>Embryophyta</taxon>
        <taxon>Tracheophyta</taxon>
        <taxon>Spermatophyta</taxon>
        <taxon>Magnoliopsida</taxon>
        <taxon>Ranunculales</taxon>
        <taxon>Circaeasteraceae</taxon>
        <taxon>Kingdonia</taxon>
    </lineage>
</organism>
<dbReference type="InterPro" id="IPR055410">
    <property type="entry name" value="Beta-prop_CAF1B_HIR1"/>
</dbReference>
<name>A0A7J7NYA2_9MAGN</name>
<keyword evidence="7 10" id="KW-0804">Transcription</keyword>
<keyword evidence="10" id="KW-0678">Repressor</keyword>
<evidence type="ECO:0000256" key="3">
    <source>
        <dbReference type="ARBA" id="ARBA00022574"/>
    </source>
</evidence>
<evidence type="ECO:0000259" key="13">
    <source>
        <dbReference type="Pfam" id="PF24105"/>
    </source>
</evidence>
<feature type="domain" description="Protein HIRA-like C-terminal" evidence="12">
    <location>
        <begin position="687"/>
        <end position="886"/>
    </location>
</feature>
<gene>
    <name evidence="14" type="ORF">GIB67_029380</name>
</gene>
<dbReference type="Pfam" id="PF24105">
    <property type="entry name" value="Beta-prop_CAF1B_HIR1"/>
    <property type="match status" value="1"/>
</dbReference>
<proteinExistence type="inferred from homology"/>
<evidence type="ECO:0000259" key="12">
    <source>
        <dbReference type="Pfam" id="PF07569"/>
    </source>
</evidence>
<dbReference type="InterPro" id="IPR011494">
    <property type="entry name" value="HIRA-like_C"/>
</dbReference>
<feature type="repeat" description="WD" evidence="9">
    <location>
        <begin position="9"/>
        <end position="43"/>
    </location>
</feature>
<dbReference type="PROSITE" id="PS50082">
    <property type="entry name" value="WD_REPEATS_2"/>
    <property type="match status" value="4"/>
</dbReference>
<feature type="compositionally biased region" description="Basic and acidic residues" evidence="11">
    <location>
        <begin position="987"/>
        <end position="999"/>
    </location>
</feature>
<feature type="compositionally biased region" description="Polar residues" evidence="11">
    <location>
        <begin position="964"/>
        <end position="973"/>
    </location>
</feature>
<dbReference type="GO" id="GO:0005634">
    <property type="term" value="C:nucleus"/>
    <property type="evidence" value="ECO:0007669"/>
    <property type="project" value="UniProtKB-SubCell"/>
</dbReference>
<evidence type="ECO:0000256" key="2">
    <source>
        <dbReference type="ARBA" id="ARBA00007306"/>
    </source>
</evidence>
<dbReference type="InterPro" id="IPR001680">
    <property type="entry name" value="WD40_rpt"/>
</dbReference>
<dbReference type="CDD" id="cd00200">
    <property type="entry name" value="WD40"/>
    <property type="match status" value="1"/>
</dbReference>
<keyword evidence="5 10" id="KW-0156">Chromatin regulator</keyword>
<feature type="repeat" description="WD" evidence="9">
    <location>
        <begin position="163"/>
        <end position="204"/>
    </location>
</feature>
<evidence type="ECO:0000256" key="9">
    <source>
        <dbReference type="PROSITE-ProRule" id="PRU00221"/>
    </source>
</evidence>
<comment type="subcellular location">
    <subcellularLocation>
        <location evidence="1 10">Nucleus</location>
    </subcellularLocation>
</comment>
<dbReference type="Pfam" id="PF07569">
    <property type="entry name" value="Hira"/>
    <property type="match status" value="1"/>
</dbReference>
<evidence type="ECO:0000256" key="6">
    <source>
        <dbReference type="ARBA" id="ARBA00023015"/>
    </source>
</evidence>
<evidence type="ECO:0000313" key="14">
    <source>
        <dbReference type="EMBL" id="KAF6171962.1"/>
    </source>
</evidence>
<dbReference type="OrthoDB" id="1741719at2759"/>
<dbReference type="Gene3D" id="2.130.10.10">
    <property type="entry name" value="YVTN repeat-like/Quinoprotein amine dehydrogenase"/>
    <property type="match status" value="2"/>
</dbReference>
<keyword evidence="6 10" id="KW-0805">Transcription regulation</keyword>
<dbReference type="PRINTS" id="PR00320">
    <property type="entry name" value="GPROTEINBRPT"/>
</dbReference>
<feature type="compositionally biased region" description="Polar residues" evidence="11">
    <location>
        <begin position="427"/>
        <end position="444"/>
    </location>
</feature>
<evidence type="ECO:0000313" key="15">
    <source>
        <dbReference type="Proteomes" id="UP000541444"/>
    </source>
</evidence>
<dbReference type="PROSITE" id="PS00678">
    <property type="entry name" value="WD_REPEATS_1"/>
    <property type="match status" value="1"/>
</dbReference>
<dbReference type="EMBL" id="JACGCM010000445">
    <property type="protein sequence ID" value="KAF6171962.1"/>
    <property type="molecule type" value="Genomic_DNA"/>
</dbReference>
<dbReference type="InterPro" id="IPR019775">
    <property type="entry name" value="WD40_repeat_CS"/>
</dbReference>
<dbReference type="GO" id="GO:0000785">
    <property type="term" value="C:chromatin"/>
    <property type="evidence" value="ECO:0007669"/>
    <property type="project" value="TreeGrafter"/>
</dbReference>
<dbReference type="Proteomes" id="UP000541444">
    <property type="component" value="Unassembled WGS sequence"/>
</dbReference>
<dbReference type="FunFam" id="2.130.10.10:FF:000354">
    <property type="entry name" value="Protein HIRA"/>
    <property type="match status" value="1"/>
</dbReference>
<sequence>MIAEKPNWIRHEGMQIFSIDIQPGGLRFATGGGDHKVRIWDMKCVAKESETEQSAPRLLATLRDHFGSVNCVRWAKHSRYLASGSDDQVILIHERKPGSGTTEFGSGEPADIENWKVTITLRGHTADVVDLNWSPDDSILASGSLDNTIHIWNVNNGICVAVLRGHSSLVKGVAWDPIGSFIASQSDDKTVIIWRTSDWSLVHRTDGHWAKSLGSTFFRRLGWSPCGHFITTTDGFQKPRHSAPVLERGEWSATFDFLGHNAPVIVVKFNHSMFRKNSPNGKEVKAVSVGWSNGASKTSTKESVPYNVIAIGSQDRTITVWTTASARPLFVAKHFFTQSVVDLSWSPDGYSLFACSLDGTVATFHFEVKELGHRLSDAELEELKKNRYGDVRGRHASLAESPAQLLLEAASVKQSSSKKVPSGVQKTQTPQKSSGDTVIPSMSQPLLKVCESQVEDGKNKVTSGDGLNKVSPPKISSPVKQREYRRPDGRKRIIPEAVGVPIHQENISNEAHAQSLDLCHNDNMLVVTNGGIKEGSLKRPFNVSSIPNKGRSGVTARATICESLVIQKVPTSLLDGRINVEDFGSVKSSGGLNASDPTLSIKVFDKQERGYSIPFCLESRPLERSMNDVTGVGNAFITKETEVACTRGAENLWFDRISAKVTVLAGNVNFWAVGCEDGCLQVYTKCGRRAIPTMMMGSAAIFIDCDECWKLLLVTKNGSMYVWDLLNRTCLLHDSLAPLITSVQDLSAKGAGTIKVISVKFSNSGLPLVVLANRHTFLFDMSLKCWLRIADDCFLASNFASSWNFGSIQSGELAVLQVDAGKFMARRPGWNRVTDDGVQTRAYLESQMASSLALKTPSEYRQFLLSYIGYLAREADESRLREVCEGFLGPPTGMAESTTSDPKNPAWDPCVLGMRKHKLLREDILPAMASNRKVQRLLNEFMDLLSEYETNETKVDPVDPIPQATDQVDSTTPHTKDQVDSTLVLTDKAEPTPESKELMDTAPPVTDQLDLVSSEKKS</sequence>
<dbReference type="SUPFAM" id="SSF50960">
    <property type="entry name" value="TolB, C-terminal domain"/>
    <property type="match status" value="1"/>
</dbReference>
<keyword evidence="15" id="KW-1185">Reference proteome</keyword>
<feature type="region of interest" description="Disordered" evidence="11">
    <location>
        <begin position="953"/>
        <end position="1018"/>
    </location>
</feature>
<accession>A0A7J7NYA2</accession>
<dbReference type="SMART" id="SM00320">
    <property type="entry name" value="WD40"/>
    <property type="match status" value="6"/>
</dbReference>
<dbReference type="PANTHER" id="PTHR13831">
    <property type="entry name" value="MEMBER OF THE HIR1 FAMILY OF WD-REPEAT PROTEINS"/>
    <property type="match status" value="1"/>
</dbReference>
<feature type="compositionally biased region" description="Low complexity" evidence="11">
    <location>
        <begin position="416"/>
        <end position="426"/>
    </location>
</feature>
<feature type="repeat" description="WD" evidence="9">
    <location>
        <begin position="62"/>
        <end position="92"/>
    </location>
</feature>
<dbReference type="GO" id="GO:0006355">
    <property type="term" value="P:regulation of DNA-templated transcription"/>
    <property type="evidence" value="ECO:0007669"/>
    <property type="project" value="InterPro"/>
</dbReference>
<feature type="repeat" description="WD" evidence="9">
    <location>
        <begin position="121"/>
        <end position="162"/>
    </location>
</feature>
<dbReference type="FunFam" id="2.130.10.10:FF:000418">
    <property type="entry name" value="Protein HIRA"/>
    <property type="match status" value="1"/>
</dbReference>
<reference evidence="14 15" key="1">
    <citation type="journal article" date="2020" name="IScience">
        <title>Genome Sequencing of the Endangered Kingdonia uniflora (Circaeasteraceae, Ranunculales) Reveals Potential Mechanisms of Evolutionary Specialization.</title>
        <authorList>
            <person name="Sun Y."/>
            <person name="Deng T."/>
            <person name="Zhang A."/>
            <person name="Moore M.J."/>
            <person name="Landis J.B."/>
            <person name="Lin N."/>
            <person name="Zhang H."/>
            <person name="Zhang X."/>
            <person name="Huang J."/>
            <person name="Zhang X."/>
            <person name="Sun H."/>
            <person name="Wang H."/>
        </authorList>
    </citation>
    <scope>NUCLEOTIDE SEQUENCE [LARGE SCALE GENOMIC DNA]</scope>
    <source>
        <strain evidence="14">TB1705</strain>
        <tissue evidence="14">Leaf</tissue>
    </source>
</reference>
<dbReference type="SUPFAM" id="SSF50978">
    <property type="entry name" value="WD40 repeat-like"/>
    <property type="match status" value="1"/>
</dbReference>
<dbReference type="InterPro" id="IPR031120">
    <property type="entry name" value="HIR1-like"/>
</dbReference>
<dbReference type="PROSITE" id="PS50294">
    <property type="entry name" value="WD_REPEATS_REGION"/>
    <property type="match status" value="3"/>
</dbReference>
<keyword evidence="4 10" id="KW-0677">Repeat</keyword>
<protein>
    <recommendedName>
        <fullName evidence="10">Protein HIRA</fullName>
    </recommendedName>
</protein>
<evidence type="ECO:0000256" key="1">
    <source>
        <dbReference type="ARBA" id="ARBA00004123"/>
    </source>
</evidence>
<keyword evidence="3 9" id="KW-0853">WD repeat</keyword>
<evidence type="ECO:0000256" key="4">
    <source>
        <dbReference type="ARBA" id="ARBA00022737"/>
    </source>
</evidence>
<dbReference type="InterPro" id="IPR036322">
    <property type="entry name" value="WD40_repeat_dom_sf"/>
</dbReference>
<dbReference type="PANTHER" id="PTHR13831:SF0">
    <property type="entry name" value="PROTEIN HIRA"/>
    <property type="match status" value="1"/>
</dbReference>
<dbReference type="GO" id="GO:0031491">
    <property type="term" value="F:nucleosome binding"/>
    <property type="evidence" value="ECO:0007669"/>
    <property type="project" value="TreeGrafter"/>
</dbReference>
<dbReference type="AlphaFoldDB" id="A0A7J7NYA2"/>
<dbReference type="InterPro" id="IPR015943">
    <property type="entry name" value="WD40/YVTN_repeat-like_dom_sf"/>
</dbReference>
<evidence type="ECO:0000256" key="11">
    <source>
        <dbReference type="SAM" id="MobiDB-lite"/>
    </source>
</evidence>
<evidence type="ECO:0000256" key="5">
    <source>
        <dbReference type="ARBA" id="ARBA00022853"/>
    </source>
</evidence>
<comment type="caution">
    <text evidence="14">The sequence shown here is derived from an EMBL/GenBank/DDBJ whole genome shotgun (WGS) entry which is preliminary data.</text>
</comment>
<evidence type="ECO:0000256" key="7">
    <source>
        <dbReference type="ARBA" id="ARBA00023163"/>
    </source>
</evidence>
<keyword evidence="8 10" id="KW-0539">Nucleus</keyword>
<evidence type="ECO:0000256" key="10">
    <source>
        <dbReference type="RuleBase" id="RU364014"/>
    </source>
</evidence>
<comment type="function">
    <text evidence="10">Required for replication-independent chromatin assembly and for the periodic repression of histone gene transcription during the cell cycle.</text>
</comment>
<dbReference type="InterPro" id="IPR020472">
    <property type="entry name" value="WD40_PAC1"/>
</dbReference>
<evidence type="ECO:0000256" key="8">
    <source>
        <dbReference type="ARBA" id="ARBA00023242"/>
    </source>
</evidence>
<feature type="region of interest" description="Disordered" evidence="11">
    <location>
        <begin position="416"/>
        <end position="488"/>
    </location>
</feature>
<dbReference type="GO" id="GO:0006338">
    <property type="term" value="P:chromatin remodeling"/>
    <property type="evidence" value="ECO:0007669"/>
    <property type="project" value="InterPro"/>
</dbReference>
<dbReference type="GO" id="GO:0000417">
    <property type="term" value="C:HIR complex"/>
    <property type="evidence" value="ECO:0007669"/>
    <property type="project" value="TreeGrafter"/>
</dbReference>
<feature type="domain" description="CAF1B/HIR1 beta-propeller" evidence="13">
    <location>
        <begin position="9"/>
        <end position="371"/>
    </location>
</feature>
<comment type="similarity">
    <text evidence="2 10">Belongs to the WD repeat HIR1 family.</text>
</comment>